<evidence type="ECO:0000256" key="1">
    <source>
        <dbReference type="ARBA" id="ARBA00022603"/>
    </source>
</evidence>
<dbReference type="InterPro" id="IPR050320">
    <property type="entry name" value="N5-glutamine_MTase"/>
</dbReference>
<reference evidence="7" key="1">
    <citation type="journal article" date="2019" name="Int. J. Syst. Evol. Microbiol.">
        <title>The Global Catalogue of Microorganisms (GCM) 10K type strain sequencing project: providing services to taxonomists for standard genome sequencing and annotation.</title>
        <authorList>
            <consortium name="The Broad Institute Genomics Platform"/>
            <consortium name="The Broad Institute Genome Sequencing Center for Infectious Disease"/>
            <person name="Wu L."/>
            <person name="Ma J."/>
        </authorList>
    </citation>
    <scope>NUCLEOTIDE SEQUENCE [LARGE SCALE GENOMIC DNA]</scope>
    <source>
        <strain evidence="7">KCTC 42280</strain>
    </source>
</reference>
<evidence type="ECO:0000313" key="6">
    <source>
        <dbReference type="EMBL" id="GHD31573.1"/>
    </source>
</evidence>
<protein>
    <recommendedName>
        <fullName evidence="5">Methyltransferase small domain-containing protein</fullName>
    </recommendedName>
</protein>
<dbReference type="InterPro" id="IPR007848">
    <property type="entry name" value="Small_mtfrase_dom"/>
</dbReference>
<name>A0ABQ3GS10_9GAMM</name>
<dbReference type="EMBL" id="BMZR01000002">
    <property type="protein sequence ID" value="GHD31573.1"/>
    <property type="molecule type" value="Genomic_DNA"/>
</dbReference>
<dbReference type="InterPro" id="IPR029063">
    <property type="entry name" value="SAM-dependent_MTases_sf"/>
</dbReference>
<dbReference type="RefSeq" id="WP_189583655.1">
    <property type="nucleotide sequence ID" value="NZ_BMZR01000002.1"/>
</dbReference>
<feature type="domain" description="Methyltransferase small" evidence="5">
    <location>
        <begin position="199"/>
        <end position="343"/>
    </location>
</feature>
<dbReference type="SUPFAM" id="SSF53335">
    <property type="entry name" value="S-adenosyl-L-methionine-dependent methyltransferases"/>
    <property type="match status" value="1"/>
</dbReference>
<evidence type="ECO:0000256" key="3">
    <source>
        <dbReference type="ARBA" id="ARBA00022691"/>
    </source>
</evidence>
<dbReference type="Gene3D" id="3.40.50.150">
    <property type="entry name" value="Vaccinia Virus protein VP39"/>
    <property type="match status" value="1"/>
</dbReference>
<organism evidence="6 7">
    <name type="scientific">Psychrobacter glaciei</name>
    <dbReference type="NCBI Taxonomy" id="619771"/>
    <lineage>
        <taxon>Bacteria</taxon>
        <taxon>Pseudomonadati</taxon>
        <taxon>Pseudomonadota</taxon>
        <taxon>Gammaproteobacteria</taxon>
        <taxon>Moraxellales</taxon>
        <taxon>Moraxellaceae</taxon>
        <taxon>Psychrobacter</taxon>
    </lineage>
</organism>
<dbReference type="PROSITE" id="PS00092">
    <property type="entry name" value="N6_MTASE"/>
    <property type="match status" value="1"/>
</dbReference>
<keyword evidence="7" id="KW-1185">Reference proteome</keyword>
<comment type="caution">
    <text evidence="6">The sequence shown here is derived from an EMBL/GenBank/DDBJ whole genome shotgun (WGS) entry which is preliminary data.</text>
</comment>
<dbReference type="Pfam" id="PF05175">
    <property type="entry name" value="MTS"/>
    <property type="match status" value="1"/>
</dbReference>
<sequence length="405" mass="45286">MLPTEKQYVQWLENTDGNDTFHNARWLSESNHLPPARIVLVDDKTTADEAYRLACEGTSLLWRGDFHNAKQLLQALARRIERTNERSEQRKIKKAANKSAAESNTANANKIPNLFHQQRQIQAQRSRILSRLLLELDANYVSQLRRAPDVSAACTAAFGQLDKTIDESCVLSFRDLQGALGAAQWREKGVPIESLGLSIFPHYGVFAPTRHEYVPLLLDAPLPKIHEVAYDIGTGTGLLAVILAQRGVPQVIATDLNPRALACASENFTRLQLANVQLQQADLYPTDAPLANLIVCNPPWLPAKPSSPLEYAVYDANSAMLRGFLQDAKTHLAKRGEVWLILSDLAEHLQLRTRDELLDWFVDSGLKVKYRLDTTPKHGRSQDDTDPLYAARSAEITSLWCLEPA</sequence>
<accession>A0ABQ3GS10</accession>
<feature type="compositionally biased region" description="Low complexity" evidence="4">
    <location>
        <begin position="97"/>
        <end position="110"/>
    </location>
</feature>
<dbReference type="PANTHER" id="PTHR18895">
    <property type="entry name" value="HEMK METHYLTRANSFERASE"/>
    <property type="match status" value="1"/>
</dbReference>
<dbReference type="PANTHER" id="PTHR18895:SF74">
    <property type="entry name" value="MTRF1L RELEASE FACTOR GLUTAMINE METHYLTRANSFERASE"/>
    <property type="match status" value="1"/>
</dbReference>
<proteinExistence type="predicted"/>
<keyword evidence="1" id="KW-0489">Methyltransferase</keyword>
<gene>
    <name evidence="6" type="ORF">GCM10016272_13790</name>
</gene>
<evidence type="ECO:0000256" key="4">
    <source>
        <dbReference type="SAM" id="MobiDB-lite"/>
    </source>
</evidence>
<evidence type="ECO:0000259" key="5">
    <source>
        <dbReference type="Pfam" id="PF05175"/>
    </source>
</evidence>
<dbReference type="Proteomes" id="UP000610203">
    <property type="component" value="Unassembled WGS sequence"/>
</dbReference>
<keyword evidence="2" id="KW-0808">Transferase</keyword>
<dbReference type="InterPro" id="IPR002052">
    <property type="entry name" value="DNA_methylase_N6_adenine_CS"/>
</dbReference>
<feature type="region of interest" description="Disordered" evidence="4">
    <location>
        <begin position="84"/>
        <end position="113"/>
    </location>
</feature>
<dbReference type="CDD" id="cd02440">
    <property type="entry name" value="AdoMet_MTases"/>
    <property type="match status" value="1"/>
</dbReference>
<evidence type="ECO:0000256" key="2">
    <source>
        <dbReference type="ARBA" id="ARBA00022679"/>
    </source>
</evidence>
<evidence type="ECO:0000313" key="7">
    <source>
        <dbReference type="Proteomes" id="UP000610203"/>
    </source>
</evidence>
<keyword evidence="3" id="KW-0949">S-adenosyl-L-methionine</keyword>